<gene>
    <name evidence="1" type="ORF">AL399_00715</name>
</gene>
<comment type="caution">
    <text evidence="1">The sequence shown here is derived from an EMBL/GenBank/DDBJ whole genome shotgun (WGS) entry which is preliminary data.</text>
</comment>
<name>A0A0Q4B6W3_9BACT</name>
<proteinExistence type="predicted"/>
<organism evidence="1 2">
    <name type="scientific">Candidatus [Bacteroides] periocalifornicus</name>
    <dbReference type="NCBI Taxonomy" id="1702214"/>
    <lineage>
        <taxon>Bacteria</taxon>
        <taxon>Pseudomonadati</taxon>
        <taxon>Bacteroidota</taxon>
    </lineage>
</organism>
<reference evidence="1" key="1">
    <citation type="submission" date="2015-08" db="EMBL/GenBank/DDBJ databases">
        <title>Candidatus Bacteriodes Periocalifornicus.</title>
        <authorList>
            <person name="McLean J.S."/>
            <person name="Kelley S."/>
        </authorList>
    </citation>
    <scope>NUCLEOTIDE SEQUENCE [LARGE SCALE GENOMIC DNA]</scope>
    <source>
        <strain evidence="1">12B</strain>
    </source>
</reference>
<dbReference type="EMBL" id="LIIK01000002">
    <property type="protein sequence ID" value="KQM09602.1"/>
    <property type="molecule type" value="Genomic_DNA"/>
</dbReference>
<keyword evidence="2" id="KW-1185">Reference proteome</keyword>
<dbReference type="STRING" id="1702214.AL399_00715"/>
<dbReference type="AlphaFoldDB" id="A0A0Q4B6W3"/>
<protein>
    <recommendedName>
        <fullName evidence="3">Alginate export domain-containing protein</fullName>
    </recommendedName>
</protein>
<accession>A0A0Q4B6W3</accession>
<dbReference type="PATRIC" id="fig|1702214.3.peg.787"/>
<evidence type="ECO:0008006" key="3">
    <source>
        <dbReference type="Google" id="ProtNLM"/>
    </source>
</evidence>
<dbReference type="Proteomes" id="UP000054172">
    <property type="component" value="Unassembled WGS sequence"/>
</dbReference>
<evidence type="ECO:0000313" key="1">
    <source>
        <dbReference type="EMBL" id="KQM09602.1"/>
    </source>
</evidence>
<sequence length="467" mass="52330">MRNARIAILGVLSFVWFAPVAYGQEGLSVNGRLHLNDRVNLRSGKFQWQEYRLALKPSYEAGEKVKFRSEVWVRELRTAMPFETPANRLQLREAYLDLNGLLHSSIDIRIGRQRIAWGSADRLNPSDNLNPQEFEDFWDFGRHTPTNSLLARWYVWGFTLEGVVTPWFEPSQLPDASWNAAFLPQMPTRRRFAMAGGFSVDVALQPLSLEWHTVRPGRHLGDATYGVRLQRNVGNYTLSAGWVRQHSPIPVLSQLELEGTLGALPTPLNPGVQMDAKVIATLSYPIRQVVSADFAGALGNVGIWGEGALFIPSEVVVRPTATVHSPLGTLTPTLPDTTVLSASPYAKYTFGLDYTFPVNLYMNVQYAHGFAHEAGSDNLTDWLAWVLEWKSPAERWRVALLNGTVQVKDFNRLKASSTIFWLPEVAWLPIDGLEVKVGAHAIFAGVDSPFRPARKNGDLYLQVVYAF</sequence>
<evidence type="ECO:0000313" key="2">
    <source>
        <dbReference type="Proteomes" id="UP000054172"/>
    </source>
</evidence>